<reference evidence="3 4" key="1">
    <citation type="submission" date="2024-10" db="EMBL/GenBank/DDBJ databases">
        <title>The Natural Products Discovery Center: Release of the First 8490 Sequenced Strains for Exploring Actinobacteria Biosynthetic Diversity.</title>
        <authorList>
            <person name="Kalkreuter E."/>
            <person name="Kautsar S.A."/>
            <person name="Yang D."/>
            <person name="Bader C.D."/>
            <person name="Teijaro C.N."/>
            <person name="Fluegel L."/>
            <person name="Davis C.M."/>
            <person name="Simpson J.R."/>
            <person name="Lauterbach L."/>
            <person name="Steele A.D."/>
            <person name="Gui C."/>
            <person name="Meng S."/>
            <person name="Li G."/>
            <person name="Viehrig K."/>
            <person name="Ye F."/>
            <person name="Su P."/>
            <person name="Kiefer A.F."/>
            <person name="Nichols A."/>
            <person name="Cepeda A.J."/>
            <person name="Yan W."/>
            <person name="Fan B."/>
            <person name="Jiang Y."/>
            <person name="Adhikari A."/>
            <person name="Zheng C.-J."/>
            <person name="Schuster L."/>
            <person name="Cowan T.M."/>
            <person name="Smanski M.J."/>
            <person name="Chevrette M.G."/>
            <person name="De Carvalho L.P.S."/>
            <person name="Shen B."/>
        </authorList>
    </citation>
    <scope>NUCLEOTIDE SEQUENCE [LARGE SCALE GENOMIC DNA]</scope>
    <source>
        <strain evidence="3 4">NPDC000087</strain>
    </source>
</reference>
<evidence type="ECO:0000256" key="1">
    <source>
        <dbReference type="SAM" id="MobiDB-lite"/>
    </source>
</evidence>
<dbReference type="Proteomes" id="UP001602245">
    <property type="component" value="Unassembled WGS sequence"/>
</dbReference>
<comment type="caution">
    <text evidence="3">The sequence shown here is derived from an EMBL/GenBank/DDBJ whole genome shotgun (WGS) entry which is preliminary data.</text>
</comment>
<dbReference type="RefSeq" id="WP_020515386.1">
    <property type="nucleotide sequence ID" value="NZ_JBIAZU010000009.1"/>
</dbReference>
<dbReference type="PROSITE" id="PS51257">
    <property type="entry name" value="PROKAR_LIPOPROTEIN"/>
    <property type="match status" value="1"/>
</dbReference>
<accession>A0ABW6WU91</accession>
<evidence type="ECO:0008006" key="5">
    <source>
        <dbReference type="Google" id="ProtNLM"/>
    </source>
</evidence>
<proteinExistence type="predicted"/>
<keyword evidence="4" id="KW-1185">Reference proteome</keyword>
<protein>
    <recommendedName>
        <fullName evidence="5">Lipoprotein</fullName>
    </recommendedName>
</protein>
<evidence type="ECO:0000313" key="3">
    <source>
        <dbReference type="EMBL" id="MFF5296839.1"/>
    </source>
</evidence>
<gene>
    <name evidence="3" type="ORF">ACFY35_46040</name>
</gene>
<feature type="signal peptide" evidence="2">
    <location>
        <begin position="1"/>
        <end position="17"/>
    </location>
</feature>
<organism evidence="3 4">
    <name type="scientific">Paractinoplanes globisporus</name>
    <dbReference type="NCBI Taxonomy" id="113565"/>
    <lineage>
        <taxon>Bacteria</taxon>
        <taxon>Bacillati</taxon>
        <taxon>Actinomycetota</taxon>
        <taxon>Actinomycetes</taxon>
        <taxon>Micromonosporales</taxon>
        <taxon>Micromonosporaceae</taxon>
        <taxon>Paractinoplanes</taxon>
    </lineage>
</organism>
<evidence type="ECO:0000256" key="2">
    <source>
        <dbReference type="SAM" id="SignalP"/>
    </source>
</evidence>
<sequence>MTYAGRAALAAMLVVLAGGCAQPSVSSDPSPPVFSSPAASHPPNGFTDNNKPTGWIVGTVTAGGTGPCYGLETDDGVLYALHSTAGLRLDRGSRIKIKGTPARVRIDCGPGQLLEMTAAEPLR</sequence>
<dbReference type="EMBL" id="JBIAZU010000009">
    <property type="protein sequence ID" value="MFF5296839.1"/>
    <property type="molecule type" value="Genomic_DNA"/>
</dbReference>
<feature type="region of interest" description="Disordered" evidence="1">
    <location>
        <begin position="21"/>
        <end position="50"/>
    </location>
</feature>
<evidence type="ECO:0000313" key="4">
    <source>
        <dbReference type="Proteomes" id="UP001602245"/>
    </source>
</evidence>
<name>A0ABW6WU91_9ACTN</name>
<keyword evidence="2" id="KW-0732">Signal</keyword>
<feature type="chain" id="PRO_5046794876" description="Lipoprotein" evidence="2">
    <location>
        <begin position="18"/>
        <end position="123"/>
    </location>
</feature>